<feature type="region of interest" description="Disordered" evidence="1">
    <location>
        <begin position="1"/>
        <end position="106"/>
    </location>
</feature>
<evidence type="ECO:0000256" key="1">
    <source>
        <dbReference type="SAM" id="MobiDB-lite"/>
    </source>
</evidence>
<accession>A0ABQ9VLJ3</accession>
<dbReference type="Proteomes" id="UP001266305">
    <property type="component" value="Unassembled WGS sequence"/>
</dbReference>
<proteinExistence type="predicted"/>
<gene>
    <name evidence="2" type="ORF">P7K49_009994</name>
</gene>
<comment type="caution">
    <text evidence="2">The sequence shown here is derived from an EMBL/GenBank/DDBJ whole genome shotgun (WGS) entry which is preliminary data.</text>
</comment>
<evidence type="ECO:0000313" key="2">
    <source>
        <dbReference type="EMBL" id="KAK2110248.1"/>
    </source>
</evidence>
<sequence>MQAKAAPNPEARNPDKLVQLDTRGGRRRGQGWGLPVQAPRGQGAAPGGAGERWDSPAPRECPGPAAAAFKGQAGQEPKRGGENRRGIWGPERAGAGPESRRGAMAGRGPGWRQLLLLVLLAGAAQGGLYFRPGQTCYRPLRGDPLAPRGRRWAPAGRRPWGDGRPSSRAGRALCLLGALPRH</sequence>
<organism evidence="2 3">
    <name type="scientific">Saguinus oedipus</name>
    <name type="common">Cotton-top tamarin</name>
    <name type="synonym">Oedipomidas oedipus</name>
    <dbReference type="NCBI Taxonomy" id="9490"/>
    <lineage>
        <taxon>Eukaryota</taxon>
        <taxon>Metazoa</taxon>
        <taxon>Chordata</taxon>
        <taxon>Craniata</taxon>
        <taxon>Vertebrata</taxon>
        <taxon>Euteleostomi</taxon>
        <taxon>Mammalia</taxon>
        <taxon>Eutheria</taxon>
        <taxon>Euarchontoglires</taxon>
        <taxon>Primates</taxon>
        <taxon>Haplorrhini</taxon>
        <taxon>Platyrrhini</taxon>
        <taxon>Cebidae</taxon>
        <taxon>Callitrichinae</taxon>
        <taxon>Saguinus</taxon>
    </lineage>
</organism>
<evidence type="ECO:0000313" key="3">
    <source>
        <dbReference type="Proteomes" id="UP001266305"/>
    </source>
</evidence>
<feature type="region of interest" description="Disordered" evidence="1">
    <location>
        <begin position="148"/>
        <end position="167"/>
    </location>
</feature>
<reference evidence="2 3" key="1">
    <citation type="submission" date="2023-05" db="EMBL/GenBank/DDBJ databases">
        <title>B98-5 Cell Line De Novo Hybrid Assembly: An Optical Mapping Approach.</title>
        <authorList>
            <person name="Kananen K."/>
            <person name="Auerbach J.A."/>
            <person name="Kautto E."/>
            <person name="Blachly J.S."/>
        </authorList>
    </citation>
    <scope>NUCLEOTIDE SEQUENCE [LARGE SCALE GENOMIC DNA]</scope>
    <source>
        <strain evidence="2">B95-8</strain>
        <tissue evidence="2">Cell line</tissue>
    </source>
</reference>
<dbReference type="EMBL" id="JASSZA010000005">
    <property type="protein sequence ID" value="KAK2110248.1"/>
    <property type="molecule type" value="Genomic_DNA"/>
</dbReference>
<protein>
    <submittedName>
        <fullName evidence="2">Uncharacterized protein</fullName>
    </submittedName>
</protein>
<name>A0ABQ9VLJ3_SAGOE</name>
<keyword evidence="3" id="KW-1185">Reference proteome</keyword>
<feature type="compositionally biased region" description="Basic and acidic residues" evidence="1">
    <location>
        <begin position="76"/>
        <end position="85"/>
    </location>
</feature>